<dbReference type="PANTHER" id="PTHR35146:SF1">
    <property type="entry name" value="UPF0178 PROTEIN YAII"/>
    <property type="match status" value="1"/>
</dbReference>
<dbReference type="Proteomes" id="UP000823616">
    <property type="component" value="Unassembled WGS sequence"/>
</dbReference>
<comment type="caution">
    <text evidence="3">The sequence shown here is derived from an EMBL/GenBank/DDBJ whole genome shotgun (WGS) entry which is preliminary data.</text>
</comment>
<gene>
    <name evidence="3" type="ORF">IAA96_07065</name>
</gene>
<dbReference type="Pfam" id="PF02639">
    <property type="entry name" value="DUF188"/>
    <property type="match status" value="1"/>
</dbReference>
<organism evidence="3 4">
    <name type="scientific">Candidatus Avitreponema avistercoris</name>
    <dbReference type="NCBI Taxonomy" id="2840705"/>
    <lineage>
        <taxon>Bacteria</taxon>
        <taxon>Pseudomonadati</taxon>
        <taxon>Spirochaetota</taxon>
        <taxon>Spirochaetia</taxon>
        <taxon>Spirochaetales</taxon>
        <taxon>Candidatus Avitreponema</taxon>
    </lineage>
</organism>
<proteinExistence type="inferred from homology"/>
<reference evidence="3" key="2">
    <citation type="journal article" date="2021" name="PeerJ">
        <title>Extensive microbial diversity within the chicken gut microbiome revealed by metagenomics and culture.</title>
        <authorList>
            <person name="Gilroy R."/>
            <person name="Ravi A."/>
            <person name="Getino M."/>
            <person name="Pursley I."/>
            <person name="Horton D.L."/>
            <person name="Alikhan N.F."/>
            <person name="Baker D."/>
            <person name="Gharbi K."/>
            <person name="Hall N."/>
            <person name="Watson M."/>
            <person name="Adriaenssens E.M."/>
            <person name="Foster-Nyarko E."/>
            <person name="Jarju S."/>
            <person name="Secka A."/>
            <person name="Antonio M."/>
            <person name="Oren A."/>
            <person name="Chaudhuri R.R."/>
            <person name="La Ragione R."/>
            <person name="Hildebrand F."/>
            <person name="Pallen M.J."/>
        </authorList>
    </citation>
    <scope>NUCLEOTIDE SEQUENCE</scope>
    <source>
        <strain evidence="3">B3-4054</strain>
    </source>
</reference>
<dbReference type="EMBL" id="JADIMS010000132">
    <property type="protein sequence ID" value="MBO8450850.1"/>
    <property type="molecule type" value="Genomic_DNA"/>
</dbReference>
<evidence type="ECO:0000313" key="3">
    <source>
        <dbReference type="EMBL" id="MBO8450850.1"/>
    </source>
</evidence>
<dbReference type="PANTHER" id="PTHR35146">
    <property type="entry name" value="UPF0178 PROTEIN YAII"/>
    <property type="match status" value="1"/>
</dbReference>
<evidence type="ECO:0000313" key="4">
    <source>
        <dbReference type="Proteomes" id="UP000823616"/>
    </source>
</evidence>
<accession>A0A9D9EPR6</accession>
<dbReference type="AlphaFoldDB" id="A0A9D9EPR6"/>
<dbReference type="CDD" id="cd18720">
    <property type="entry name" value="PIN_YqxD-like"/>
    <property type="match status" value="1"/>
</dbReference>
<evidence type="ECO:0000256" key="1">
    <source>
        <dbReference type="ARBA" id="ARBA00008522"/>
    </source>
</evidence>
<protein>
    <recommendedName>
        <fullName evidence="2">UPF0178 protein IAA96_07065</fullName>
    </recommendedName>
</protein>
<name>A0A9D9EPR6_9SPIR</name>
<dbReference type="InterPro" id="IPR003791">
    <property type="entry name" value="UPF0178"/>
</dbReference>
<comment type="similarity">
    <text evidence="1 2">Belongs to the UPF0178 family.</text>
</comment>
<dbReference type="HAMAP" id="MF_00489">
    <property type="entry name" value="UPF0178"/>
    <property type="match status" value="1"/>
</dbReference>
<sequence length="157" mass="17444">MRLWIDADSCPRAVRDIVCRAGKRLGIPVIFAANHPVAHSREFPVSMVVLPPEKDAADTYIAEHAQHGDLIVTRDIPLAKRLVDLNLAVLNDRGNLYTRENIGERLSIRNFMLDLHSSGQIPESTSKFGPQDVKRFADAFDRTLAKLQKNSAETAGT</sequence>
<reference evidence="3" key="1">
    <citation type="submission" date="2020-10" db="EMBL/GenBank/DDBJ databases">
        <authorList>
            <person name="Gilroy R."/>
        </authorList>
    </citation>
    <scope>NUCLEOTIDE SEQUENCE</scope>
    <source>
        <strain evidence="3">B3-4054</strain>
    </source>
</reference>
<evidence type="ECO:0000256" key="2">
    <source>
        <dbReference type="HAMAP-Rule" id="MF_00489"/>
    </source>
</evidence>